<feature type="region of interest" description="Disordered" evidence="1">
    <location>
        <begin position="427"/>
        <end position="508"/>
    </location>
</feature>
<organism evidence="2 3">
    <name type="scientific">Arctia plantaginis</name>
    <name type="common">Wood tiger moth</name>
    <name type="synonym">Phalaena plantaginis</name>
    <dbReference type="NCBI Taxonomy" id="874455"/>
    <lineage>
        <taxon>Eukaryota</taxon>
        <taxon>Metazoa</taxon>
        <taxon>Ecdysozoa</taxon>
        <taxon>Arthropoda</taxon>
        <taxon>Hexapoda</taxon>
        <taxon>Insecta</taxon>
        <taxon>Pterygota</taxon>
        <taxon>Neoptera</taxon>
        <taxon>Endopterygota</taxon>
        <taxon>Lepidoptera</taxon>
        <taxon>Glossata</taxon>
        <taxon>Ditrysia</taxon>
        <taxon>Noctuoidea</taxon>
        <taxon>Erebidae</taxon>
        <taxon>Arctiinae</taxon>
        <taxon>Arctia</taxon>
    </lineage>
</organism>
<evidence type="ECO:0000313" key="3">
    <source>
        <dbReference type="Proteomes" id="UP000494256"/>
    </source>
</evidence>
<evidence type="ECO:0000313" key="2">
    <source>
        <dbReference type="EMBL" id="CAB3232311.1"/>
    </source>
</evidence>
<dbReference type="Proteomes" id="UP000494256">
    <property type="component" value="Unassembled WGS sequence"/>
</dbReference>
<reference evidence="2 3" key="1">
    <citation type="submission" date="2020-04" db="EMBL/GenBank/DDBJ databases">
        <authorList>
            <person name="Wallbank WR R."/>
            <person name="Pardo Diaz C."/>
            <person name="Kozak K."/>
            <person name="Martin S."/>
            <person name="Jiggins C."/>
            <person name="Moest M."/>
            <person name="Warren A I."/>
            <person name="Byers J.R.P. K."/>
            <person name="Montejo-Kovacevich G."/>
            <person name="Yen C E."/>
        </authorList>
    </citation>
    <scope>NUCLEOTIDE SEQUENCE [LARGE SCALE GENOMIC DNA]</scope>
</reference>
<dbReference type="EMBL" id="CADEBD010000289">
    <property type="protein sequence ID" value="CAB3232311.1"/>
    <property type="molecule type" value="Genomic_DNA"/>
</dbReference>
<feature type="compositionally biased region" description="Low complexity" evidence="1">
    <location>
        <begin position="555"/>
        <end position="566"/>
    </location>
</feature>
<dbReference type="AlphaFoldDB" id="A0A8S0ZI99"/>
<gene>
    <name evidence="2" type="ORF">APLA_LOCUS5640</name>
</gene>
<feature type="region of interest" description="Disordered" evidence="1">
    <location>
        <begin position="555"/>
        <end position="576"/>
    </location>
</feature>
<protein>
    <submittedName>
        <fullName evidence="2">Uncharacterized protein</fullName>
    </submittedName>
</protein>
<comment type="caution">
    <text evidence="2">The sequence shown here is derived from an EMBL/GenBank/DDBJ whole genome shotgun (WGS) entry which is preliminary data.</text>
</comment>
<evidence type="ECO:0000256" key="1">
    <source>
        <dbReference type="SAM" id="MobiDB-lite"/>
    </source>
</evidence>
<feature type="compositionally biased region" description="Basic and acidic residues" evidence="1">
    <location>
        <begin position="491"/>
        <end position="508"/>
    </location>
</feature>
<sequence length="596" mass="66852">MLLFRRKKKYKYHDILLTVESTDDFGYHSECLKKITVLKQKDKEEFEDFCKTQAIPSLPSGLHEQTIPAVNCDLEESRATLNDQPTTLSVDEQLSTTALNEQPSTSAQEDDHSQCIQNLSSAGTISQQANSSTIINKKSACLFCDHVEKKVGKRRTYVTFPRSEATVETIKSMAGKSNDSKLLAKLESPQSIAYHSTCLSSYQISLKRKYEEHPEPGYWHKNRQFHQLAFNAISEIIKAEIIEKNRVMYLTDLLFQYKSLLLEFAEGQVRAEDLQEYRAENLENKIIKAFGDRITVESSMGTPKRKIVYQYDMNTSRLVSEIAKLESNEKNRCRDVAYELRNCITSVESTKLPDNLTPEDIILGECNIPEQLFNFVCDLVQGPDTRRKNSSDDLVKIKSVCSDLIYIVSKGYNCKIGIDGGNVSHSAEGDSDMEAHAVRPSAPSAAETPRAVPLSAESEPKRRSLSFSAFERPSAMDTDAQTTKAPIRRPRSPEEDTEAKRYKPAPQRDPRLARYAGAVEGRSYARVVTSPPPTTTEIPAATATNAAHRSDITAAATSAATAATATPQGEERRRRYPPLIVELLPNWAQHMRELKK</sequence>
<name>A0A8S0ZI99_ARCPL</name>
<proteinExistence type="predicted"/>
<accession>A0A8S0ZI99</accession>